<dbReference type="NCBIfam" id="NF005914">
    <property type="entry name" value="PRK07907.1"/>
    <property type="match status" value="1"/>
</dbReference>
<name>A0A368T096_9ACTN</name>
<keyword evidence="7" id="KW-1185">Reference proteome</keyword>
<dbReference type="Pfam" id="PF01546">
    <property type="entry name" value="Peptidase_M20"/>
    <property type="match status" value="1"/>
</dbReference>
<evidence type="ECO:0000313" key="7">
    <source>
        <dbReference type="Proteomes" id="UP000253318"/>
    </source>
</evidence>
<keyword evidence="1" id="KW-0645">Protease</keyword>
<organism evidence="6 7">
    <name type="scientific">Marinitenerispora sediminis</name>
    <dbReference type="NCBI Taxonomy" id="1931232"/>
    <lineage>
        <taxon>Bacteria</taxon>
        <taxon>Bacillati</taxon>
        <taxon>Actinomycetota</taxon>
        <taxon>Actinomycetes</taxon>
        <taxon>Streptosporangiales</taxon>
        <taxon>Nocardiopsidaceae</taxon>
        <taxon>Marinitenerispora</taxon>
    </lineage>
</organism>
<evidence type="ECO:0000313" key="6">
    <source>
        <dbReference type="EMBL" id="RCV52198.1"/>
    </source>
</evidence>
<dbReference type="SUPFAM" id="SSF53187">
    <property type="entry name" value="Zn-dependent exopeptidases"/>
    <property type="match status" value="1"/>
</dbReference>
<evidence type="ECO:0000256" key="3">
    <source>
        <dbReference type="ARBA" id="ARBA00022801"/>
    </source>
</evidence>
<evidence type="ECO:0000259" key="5">
    <source>
        <dbReference type="Pfam" id="PF07687"/>
    </source>
</evidence>
<dbReference type="Gene3D" id="3.40.630.10">
    <property type="entry name" value="Zn peptidases"/>
    <property type="match status" value="1"/>
</dbReference>
<gene>
    <name evidence="6" type="ORF">DEF24_22340</name>
</gene>
<dbReference type="PANTHER" id="PTHR43270:SF12">
    <property type="entry name" value="SUCCINYL-DIAMINOPIMELATE DESUCCINYLASE"/>
    <property type="match status" value="1"/>
</dbReference>
<keyword evidence="2" id="KW-0479">Metal-binding</keyword>
<evidence type="ECO:0000256" key="4">
    <source>
        <dbReference type="SAM" id="MobiDB-lite"/>
    </source>
</evidence>
<dbReference type="PANTHER" id="PTHR43270">
    <property type="entry name" value="BETA-ALA-HIS DIPEPTIDASE"/>
    <property type="match status" value="1"/>
</dbReference>
<dbReference type="GO" id="GO:0008233">
    <property type="term" value="F:peptidase activity"/>
    <property type="evidence" value="ECO:0007669"/>
    <property type="project" value="UniProtKB-KW"/>
</dbReference>
<dbReference type="AlphaFoldDB" id="A0A368T096"/>
<dbReference type="NCBIfam" id="NF006579">
    <property type="entry name" value="PRK09104.1"/>
    <property type="match status" value="1"/>
</dbReference>
<feature type="region of interest" description="Disordered" evidence="4">
    <location>
        <begin position="1"/>
        <end position="24"/>
    </location>
</feature>
<dbReference type="InterPro" id="IPR051458">
    <property type="entry name" value="Cyt/Met_Dipeptidase"/>
</dbReference>
<evidence type="ECO:0000256" key="2">
    <source>
        <dbReference type="ARBA" id="ARBA00022723"/>
    </source>
</evidence>
<dbReference type="Pfam" id="PF07687">
    <property type="entry name" value="M20_dimer"/>
    <property type="match status" value="1"/>
</dbReference>
<keyword evidence="3" id="KW-0378">Hydrolase</keyword>
<dbReference type="Proteomes" id="UP000253318">
    <property type="component" value="Unassembled WGS sequence"/>
</dbReference>
<protein>
    <submittedName>
        <fullName evidence="6">Dipeptidase</fullName>
    </submittedName>
</protein>
<dbReference type="OrthoDB" id="9761532at2"/>
<dbReference type="GO" id="GO:0006508">
    <property type="term" value="P:proteolysis"/>
    <property type="evidence" value="ECO:0007669"/>
    <property type="project" value="UniProtKB-KW"/>
</dbReference>
<feature type="domain" description="Peptidase M20 dimerisation" evidence="5">
    <location>
        <begin position="232"/>
        <end position="389"/>
    </location>
</feature>
<sequence length="503" mass="52528">MEAARCTQTSAGPPPDEPTRRGAIPLTEDVRAYIERHRGEFVAGLKEWLAVPSISADPARADDVRRSAEWLAAHLTATGFPTVEIWPTGGASPGAQASGAPAVFAEWPAADPDAPTVLVYGHHDVQPVDPVELWDGDPFTPVERDGRIRARGASDDKGQVLFHTLGLRANLAASGAAAPPVTLRLLVEGEEESGSPNFGALLRTHRDRLACDVVVISDTTMWSADTPSMCVGMRGLTDCQIDVHGPEADLHSGSFGGAVPNPAHALAALLAGLHDSDGRVAVPGFYDDVVEVSSAERALIAKLPFDEAAWLRTAGSTAAAGEAGYSTLERVWVRPTAEVNGMWSGHTGAGPKTIVPRSAHAKVSFRLVPDQEPARVQALVREYVAGALPPGLRATVTFAGPGVRPCASDIGSAAVRAARDAMRRAFGTEVLFTREGGSGPEAEIADVLGAPLVFLAVGLDEDRIHAPNESVDVALLLKGAESAAHLWNELAAVLRPGGAAGSP</sequence>
<comment type="caution">
    <text evidence="6">The sequence shown here is derived from an EMBL/GenBank/DDBJ whole genome shotgun (WGS) entry which is preliminary data.</text>
</comment>
<dbReference type="InterPro" id="IPR002933">
    <property type="entry name" value="Peptidase_M20"/>
</dbReference>
<reference evidence="6 7" key="1">
    <citation type="submission" date="2018-04" db="EMBL/GenBank/DDBJ databases">
        <title>Novel actinobacteria from marine sediment.</title>
        <authorList>
            <person name="Ng Z.Y."/>
            <person name="Tan G.Y.A."/>
        </authorList>
    </citation>
    <scope>NUCLEOTIDE SEQUENCE [LARGE SCALE GENOMIC DNA]</scope>
    <source>
        <strain evidence="6 7">TPS81</strain>
    </source>
</reference>
<accession>A0A368T096</accession>
<dbReference type="GO" id="GO:0046872">
    <property type="term" value="F:metal ion binding"/>
    <property type="evidence" value="ECO:0007669"/>
    <property type="project" value="UniProtKB-KW"/>
</dbReference>
<feature type="compositionally biased region" description="Polar residues" evidence="4">
    <location>
        <begin position="1"/>
        <end position="11"/>
    </location>
</feature>
<dbReference type="EMBL" id="QEIN01000228">
    <property type="protein sequence ID" value="RCV52198.1"/>
    <property type="molecule type" value="Genomic_DNA"/>
</dbReference>
<proteinExistence type="predicted"/>
<dbReference type="InterPro" id="IPR011650">
    <property type="entry name" value="Peptidase_M20_dimer"/>
</dbReference>
<evidence type="ECO:0000256" key="1">
    <source>
        <dbReference type="ARBA" id="ARBA00022670"/>
    </source>
</evidence>
<dbReference type="Gene3D" id="3.30.70.360">
    <property type="match status" value="1"/>
</dbReference>
<dbReference type="NCBIfam" id="NF006053">
    <property type="entry name" value="PRK08201.1"/>
    <property type="match status" value="1"/>
</dbReference>